<dbReference type="InterPro" id="IPR005321">
    <property type="entry name" value="Peptidase_S58_DmpA"/>
</dbReference>
<feature type="region of interest" description="Disordered" evidence="2">
    <location>
        <begin position="325"/>
        <end position="347"/>
    </location>
</feature>
<evidence type="ECO:0000256" key="1">
    <source>
        <dbReference type="ARBA" id="ARBA00007068"/>
    </source>
</evidence>
<dbReference type="GO" id="GO:0004177">
    <property type="term" value="F:aminopeptidase activity"/>
    <property type="evidence" value="ECO:0007669"/>
    <property type="project" value="TreeGrafter"/>
</dbReference>
<accession>A0A917MGJ0</accession>
<dbReference type="EMBL" id="BMES01000001">
    <property type="protein sequence ID" value="GGH10704.1"/>
    <property type="molecule type" value="Genomic_DNA"/>
</dbReference>
<evidence type="ECO:0000313" key="4">
    <source>
        <dbReference type="Proteomes" id="UP000603912"/>
    </source>
</evidence>
<name>A0A917MGJ0_9HYPH</name>
<dbReference type="Pfam" id="PF03576">
    <property type="entry name" value="Peptidase_S58"/>
    <property type="match status" value="1"/>
</dbReference>
<dbReference type="Gene3D" id="3.60.70.12">
    <property type="entry name" value="L-amino peptidase D-ALA esterase/amidase"/>
    <property type="match status" value="1"/>
</dbReference>
<organism evidence="3 4">
    <name type="scientific">Alsobacter metallidurans</name>
    <dbReference type="NCBI Taxonomy" id="340221"/>
    <lineage>
        <taxon>Bacteria</taxon>
        <taxon>Pseudomonadati</taxon>
        <taxon>Pseudomonadota</taxon>
        <taxon>Alphaproteobacteria</taxon>
        <taxon>Hyphomicrobiales</taxon>
        <taxon>Alsobacteraceae</taxon>
        <taxon>Alsobacter</taxon>
    </lineage>
</organism>
<comment type="similarity">
    <text evidence="1">Belongs to the peptidase S58 family.</text>
</comment>
<reference evidence="3" key="2">
    <citation type="submission" date="2020-09" db="EMBL/GenBank/DDBJ databases">
        <authorList>
            <person name="Sun Q."/>
            <person name="Zhou Y."/>
        </authorList>
    </citation>
    <scope>NUCLEOTIDE SEQUENCE</scope>
    <source>
        <strain evidence="3">CGMCC 1.12214</strain>
    </source>
</reference>
<dbReference type="AlphaFoldDB" id="A0A917MGJ0"/>
<dbReference type="PANTHER" id="PTHR36512:SF3">
    <property type="entry name" value="BLR5678 PROTEIN"/>
    <property type="match status" value="1"/>
</dbReference>
<dbReference type="Proteomes" id="UP000603912">
    <property type="component" value="Unassembled WGS sequence"/>
</dbReference>
<reference evidence="3" key="1">
    <citation type="journal article" date="2014" name="Int. J. Syst. Evol. Microbiol.">
        <title>Complete genome sequence of Corynebacterium casei LMG S-19264T (=DSM 44701T), isolated from a smear-ripened cheese.</title>
        <authorList>
            <consortium name="US DOE Joint Genome Institute (JGI-PGF)"/>
            <person name="Walter F."/>
            <person name="Albersmeier A."/>
            <person name="Kalinowski J."/>
            <person name="Ruckert C."/>
        </authorList>
    </citation>
    <scope>NUCLEOTIDE SEQUENCE</scope>
    <source>
        <strain evidence="3">CGMCC 1.12214</strain>
    </source>
</reference>
<dbReference type="PANTHER" id="PTHR36512">
    <property type="entry name" value="D-AMINOPEPTIDASE"/>
    <property type="match status" value="1"/>
</dbReference>
<gene>
    <name evidence="3" type="ORF">GCM10007036_07410</name>
</gene>
<proteinExistence type="inferred from homology"/>
<dbReference type="CDD" id="cd02253">
    <property type="entry name" value="DmpA"/>
    <property type="match status" value="1"/>
</dbReference>
<dbReference type="InterPro" id="IPR016117">
    <property type="entry name" value="ArgJ-like_dom_sf"/>
</dbReference>
<comment type="caution">
    <text evidence="3">The sequence shown here is derived from an EMBL/GenBank/DDBJ whole genome shotgun (WGS) entry which is preliminary data.</text>
</comment>
<sequence>MGPALSPARALGWTFGAQPTGARNSIADVPGVTVGHVTLLDGDLRTGVTAVLPHGGDLFREKVPGAVHVINGFGKSVGLMQVEELGEIETPILLTNTFGVGACADALIRDAIGRNPAIGRRTSTVNALVGECNDGYLSNIQALAVTQEHALAAIAAAAPDFARGSVGAGTGMSAFGFKGGVGTASRRLDLEGGPVHLGVLTLANFGRAGDLVLPDGSRAPTPSSATSPERGSVIIIVATDLPLDHRQLTRAIRRAGVGLARLGSFWGHGSGDVAIGFTTAWRIRHDEARDVVPIAMLAERRMDTVFEAVAGATQEAVLDAMLSSPAMTGRDGHDRPSLAEALSANKP</sequence>
<evidence type="ECO:0000313" key="3">
    <source>
        <dbReference type="EMBL" id="GGH10704.1"/>
    </source>
</evidence>
<dbReference type="SUPFAM" id="SSF56266">
    <property type="entry name" value="DmpA/ArgJ-like"/>
    <property type="match status" value="1"/>
</dbReference>
<protein>
    <submittedName>
        <fullName evidence="3">D-aminopeptidase</fullName>
    </submittedName>
</protein>
<keyword evidence="4" id="KW-1185">Reference proteome</keyword>
<evidence type="ECO:0000256" key="2">
    <source>
        <dbReference type="SAM" id="MobiDB-lite"/>
    </source>
</evidence>